<dbReference type="SUPFAM" id="SSF52518">
    <property type="entry name" value="Thiamin diphosphate-binding fold (THDP-binding)"/>
    <property type="match status" value="1"/>
</dbReference>
<dbReference type="AlphaFoldDB" id="A0A3R5UW57"/>
<dbReference type="PANTHER" id="PTHR48084:SF1">
    <property type="entry name" value="2-OXOGLUTARATE SYNTHASE SUBUNIT KORB"/>
    <property type="match status" value="1"/>
</dbReference>
<dbReference type="Pfam" id="PF02775">
    <property type="entry name" value="TPP_enzyme_C"/>
    <property type="match status" value="1"/>
</dbReference>
<dbReference type="CDD" id="cd03375">
    <property type="entry name" value="TPP_OGFOR"/>
    <property type="match status" value="1"/>
</dbReference>
<name>A0A3R5UW57_9BACT</name>
<evidence type="ECO:0000256" key="1">
    <source>
        <dbReference type="ARBA" id="ARBA00023002"/>
    </source>
</evidence>
<dbReference type="EMBL" id="CP035108">
    <property type="protein sequence ID" value="QAR34158.1"/>
    <property type="molecule type" value="Genomic_DNA"/>
</dbReference>
<keyword evidence="4" id="KW-1185">Reference proteome</keyword>
<dbReference type="RefSeq" id="WP_128467463.1">
    <property type="nucleotide sequence ID" value="NZ_CP035108.1"/>
</dbReference>
<dbReference type="GO" id="GO:0044281">
    <property type="term" value="P:small molecule metabolic process"/>
    <property type="evidence" value="ECO:0007669"/>
    <property type="project" value="UniProtKB-ARBA"/>
</dbReference>
<sequence length="268" mass="28987">MAYDYSKYLRSGKIPHIWCPGCGYGIIMKSLIRAIDATGLDKDEIVLTSGIGCASRLPGYMDFNTLHTTHGRSLAFATGVKVANPKLKVIALGGDGDMTAIGGNHFIHACRRNIDITCFVFNNYIYGMTGGQYSPTTPKNAKATTAPYGNADNQFDIAQLAIGAGATFVARTTTYHAVPMEKLIKQALDHKGFSVVEIMAGCPTGYGRKNKQGSPANMILWQKENAVPANKAKEMSEEEMAGKFAIGVLHEVHKPEYVEAYDAQVGLK</sequence>
<dbReference type="InterPro" id="IPR051457">
    <property type="entry name" value="2-oxoacid:Fd_oxidoreductase"/>
</dbReference>
<dbReference type="GO" id="GO:0030976">
    <property type="term" value="F:thiamine pyrophosphate binding"/>
    <property type="evidence" value="ECO:0007669"/>
    <property type="project" value="InterPro"/>
</dbReference>
<dbReference type="PANTHER" id="PTHR48084">
    <property type="entry name" value="2-OXOGLUTARATE OXIDOREDUCTASE SUBUNIT KORB-RELATED"/>
    <property type="match status" value="1"/>
</dbReference>
<dbReference type="Gene3D" id="3.40.50.970">
    <property type="match status" value="1"/>
</dbReference>
<proteinExistence type="predicted"/>
<evidence type="ECO:0000259" key="2">
    <source>
        <dbReference type="Pfam" id="PF02775"/>
    </source>
</evidence>
<reference evidence="3 4" key="1">
    <citation type="submission" date="2019-01" db="EMBL/GenBank/DDBJ databases">
        <title>Geovibrio thiophilus DSM 11263, complete genome.</title>
        <authorList>
            <person name="Spring S."/>
            <person name="Bunk B."/>
            <person name="Sproer C."/>
        </authorList>
    </citation>
    <scope>NUCLEOTIDE SEQUENCE [LARGE SCALE GENOMIC DNA]</scope>
    <source>
        <strain evidence="3 4">DSM 11263</strain>
    </source>
</reference>
<dbReference type="InterPro" id="IPR011766">
    <property type="entry name" value="TPP_enzyme_TPP-bd"/>
</dbReference>
<evidence type="ECO:0000313" key="3">
    <source>
        <dbReference type="EMBL" id="QAR34158.1"/>
    </source>
</evidence>
<dbReference type="Proteomes" id="UP000287502">
    <property type="component" value="Chromosome"/>
</dbReference>
<gene>
    <name evidence="3" type="ORF">EP073_12305</name>
</gene>
<dbReference type="KEGG" id="gtl:EP073_12305"/>
<organism evidence="3 4">
    <name type="scientific">Geovibrio thiophilus</name>
    <dbReference type="NCBI Taxonomy" id="139438"/>
    <lineage>
        <taxon>Bacteria</taxon>
        <taxon>Pseudomonadati</taxon>
        <taxon>Deferribacterota</taxon>
        <taxon>Deferribacteres</taxon>
        <taxon>Deferribacterales</taxon>
        <taxon>Geovibrionaceae</taxon>
        <taxon>Geovibrio</taxon>
    </lineage>
</organism>
<dbReference type="GO" id="GO:0016625">
    <property type="term" value="F:oxidoreductase activity, acting on the aldehyde or oxo group of donors, iron-sulfur protein as acceptor"/>
    <property type="evidence" value="ECO:0007669"/>
    <property type="project" value="UniProtKB-ARBA"/>
</dbReference>
<keyword evidence="1" id="KW-0560">Oxidoreductase</keyword>
<accession>A0A3R5UW57</accession>
<feature type="domain" description="Thiamine pyrophosphate enzyme TPP-binding" evidence="2">
    <location>
        <begin position="51"/>
        <end position="198"/>
    </location>
</feature>
<dbReference type="GO" id="GO:0045333">
    <property type="term" value="P:cellular respiration"/>
    <property type="evidence" value="ECO:0007669"/>
    <property type="project" value="UniProtKB-ARBA"/>
</dbReference>
<evidence type="ECO:0000313" key="4">
    <source>
        <dbReference type="Proteomes" id="UP000287502"/>
    </source>
</evidence>
<dbReference type="OrthoDB" id="9775140at2"/>
<dbReference type="InterPro" id="IPR029061">
    <property type="entry name" value="THDP-binding"/>
</dbReference>
<protein>
    <submittedName>
        <fullName evidence="3">2-oxoacid:ferredoxin oxidoreductase subunit beta</fullName>
    </submittedName>
</protein>